<gene>
    <name evidence="2" type="ORF">GCM10008959_41300</name>
</gene>
<keyword evidence="3" id="KW-1185">Reference proteome</keyword>
<dbReference type="Proteomes" id="UP000634308">
    <property type="component" value="Unassembled WGS sequence"/>
</dbReference>
<dbReference type="SUPFAM" id="SSF140931">
    <property type="entry name" value="Fic-like"/>
    <property type="match status" value="1"/>
</dbReference>
<dbReference type="PANTHER" id="PTHR39426:SF1">
    <property type="entry name" value="HOMOLOGY TO DEATH-ON-CURING PROTEIN OF PHAGE P1"/>
    <property type="match status" value="1"/>
</dbReference>
<accession>A0ABQ2S1E7</accession>
<proteinExistence type="predicted"/>
<dbReference type="EMBL" id="BMQM01000064">
    <property type="protein sequence ID" value="GGR76172.1"/>
    <property type="molecule type" value="Genomic_DNA"/>
</dbReference>
<sequence length="147" mass="16742">MPRYDYKHRGRKYPSPFFVYLLHDEILEAFGGTPGFKDRGQVESALAAPTRSVGPEDVYTTFFWKVAALGYLLIQNHGFSDANKRTALNVMEITLKWNGEYPKWSQETKTLIVKLVGAGHLSLEGLRYALLSACGYDVDHYNDLRHL</sequence>
<dbReference type="InterPro" id="IPR053737">
    <property type="entry name" value="Type_II_TA_Toxin"/>
</dbReference>
<comment type="caution">
    <text evidence="2">The sequence shown here is derived from an EMBL/GenBank/DDBJ whole genome shotgun (WGS) entry which is preliminary data.</text>
</comment>
<dbReference type="NCBIfam" id="TIGR01550">
    <property type="entry name" value="DOC_P1"/>
    <property type="match status" value="1"/>
</dbReference>
<organism evidence="2 3">
    <name type="scientific">Deinococcus seoulensis</name>
    <dbReference type="NCBI Taxonomy" id="1837379"/>
    <lineage>
        <taxon>Bacteria</taxon>
        <taxon>Thermotogati</taxon>
        <taxon>Deinococcota</taxon>
        <taxon>Deinococci</taxon>
        <taxon>Deinococcales</taxon>
        <taxon>Deinococcaceae</taxon>
        <taxon>Deinococcus</taxon>
    </lineage>
</organism>
<dbReference type="InterPro" id="IPR003812">
    <property type="entry name" value="Fido"/>
</dbReference>
<dbReference type="PANTHER" id="PTHR39426">
    <property type="entry name" value="HOMOLOGY TO DEATH-ON-CURING PROTEIN OF PHAGE P1"/>
    <property type="match status" value="1"/>
</dbReference>
<dbReference type="InterPro" id="IPR036597">
    <property type="entry name" value="Fido-like_dom_sf"/>
</dbReference>
<dbReference type="InterPro" id="IPR006440">
    <property type="entry name" value="Doc"/>
</dbReference>
<dbReference type="PROSITE" id="PS51459">
    <property type="entry name" value="FIDO"/>
    <property type="match status" value="1"/>
</dbReference>
<evidence type="ECO:0000313" key="2">
    <source>
        <dbReference type="EMBL" id="GGR76172.1"/>
    </source>
</evidence>
<protein>
    <recommendedName>
        <fullName evidence="1">Fido domain-containing protein</fullName>
    </recommendedName>
</protein>
<dbReference type="Pfam" id="PF02661">
    <property type="entry name" value="Fic"/>
    <property type="match status" value="1"/>
</dbReference>
<reference evidence="3" key="1">
    <citation type="journal article" date="2019" name="Int. J. Syst. Evol. Microbiol.">
        <title>The Global Catalogue of Microorganisms (GCM) 10K type strain sequencing project: providing services to taxonomists for standard genome sequencing and annotation.</title>
        <authorList>
            <consortium name="The Broad Institute Genomics Platform"/>
            <consortium name="The Broad Institute Genome Sequencing Center for Infectious Disease"/>
            <person name="Wu L."/>
            <person name="Ma J."/>
        </authorList>
    </citation>
    <scope>NUCLEOTIDE SEQUENCE [LARGE SCALE GENOMIC DNA]</scope>
    <source>
        <strain evidence="3">JCM 31404</strain>
    </source>
</reference>
<dbReference type="Gene3D" id="1.20.120.1870">
    <property type="entry name" value="Fic/DOC protein, Fido domain"/>
    <property type="match status" value="1"/>
</dbReference>
<evidence type="ECO:0000313" key="3">
    <source>
        <dbReference type="Proteomes" id="UP000634308"/>
    </source>
</evidence>
<name>A0ABQ2S1E7_9DEIO</name>
<evidence type="ECO:0000259" key="1">
    <source>
        <dbReference type="PROSITE" id="PS51459"/>
    </source>
</evidence>
<feature type="domain" description="Fido" evidence="1">
    <location>
        <begin position="14"/>
        <end position="131"/>
    </location>
</feature>